<sequence length="269" mass="30967">MKQFCTTGPLAPRQQKSSLNLHEDIDKFAERYWKFKCTCGLGFPSFSHLDRHIYQAHKLRHDKTSHNLGCEKHEEGVYNQPFDETDSARNHIKPDHRNNTPSHVLRPKEQTPHHGEKLVVSEPLGQTTLTNGREQTRQNDLGLIDLPGPFDGKHWQYLQMFNIEDNLQSQPFDGEYQETFSEALESTTWVGGVQDRLQDQSSYEYANAMQKFPYYLDLGNISLPWNYWAGGFRNLDGEECLLYGRGVWEGDIAAKHACLLENRSIIAAV</sequence>
<accession>A0AAN6WI60</accession>
<feature type="region of interest" description="Disordered" evidence="1">
    <location>
        <begin position="85"/>
        <end position="114"/>
    </location>
</feature>
<reference evidence="2" key="2">
    <citation type="submission" date="2023-05" db="EMBL/GenBank/DDBJ databases">
        <authorList>
            <consortium name="Lawrence Berkeley National Laboratory"/>
            <person name="Steindorff A."/>
            <person name="Hensen N."/>
            <person name="Bonometti L."/>
            <person name="Westerberg I."/>
            <person name="Brannstrom I.O."/>
            <person name="Guillou S."/>
            <person name="Cros-Aarteil S."/>
            <person name="Calhoun S."/>
            <person name="Haridas S."/>
            <person name="Kuo A."/>
            <person name="Mondo S."/>
            <person name="Pangilinan J."/>
            <person name="Riley R."/>
            <person name="Labutti K."/>
            <person name="Andreopoulos B."/>
            <person name="Lipzen A."/>
            <person name="Chen C."/>
            <person name="Yanf M."/>
            <person name="Daum C."/>
            <person name="Ng V."/>
            <person name="Clum A."/>
            <person name="Ohm R."/>
            <person name="Martin F."/>
            <person name="Silar P."/>
            <person name="Natvig D."/>
            <person name="Lalanne C."/>
            <person name="Gautier V."/>
            <person name="Ament-Velasquez S.L."/>
            <person name="Kruys A."/>
            <person name="Hutchinson M.I."/>
            <person name="Powell A.J."/>
            <person name="Barry K."/>
            <person name="Miller A.N."/>
            <person name="Grigoriev I.V."/>
            <person name="Debuchy R."/>
            <person name="Gladieux P."/>
            <person name="Thoren M.H."/>
            <person name="Johannesson H."/>
        </authorList>
    </citation>
    <scope>NUCLEOTIDE SEQUENCE</scope>
    <source>
        <strain evidence="2">PSN309</strain>
    </source>
</reference>
<keyword evidence="3" id="KW-1185">Reference proteome</keyword>
<name>A0AAN6WI60_9PEZI</name>
<feature type="compositionally biased region" description="Basic and acidic residues" evidence="1">
    <location>
        <begin position="86"/>
        <end position="98"/>
    </location>
</feature>
<proteinExistence type="predicted"/>
<reference evidence="2" key="1">
    <citation type="journal article" date="2023" name="Mol. Phylogenet. Evol.">
        <title>Genome-scale phylogeny and comparative genomics of the fungal order Sordariales.</title>
        <authorList>
            <person name="Hensen N."/>
            <person name="Bonometti L."/>
            <person name="Westerberg I."/>
            <person name="Brannstrom I.O."/>
            <person name="Guillou S."/>
            <person name="Cros-Aarteil S."/>
            <person name="Calhoun S."/>
            <person name="Haridas S."/>
            <person name="Kuo A."/>
            <person name="Mondo S."/>
            <person name="Pangilinan J."/>
            <person name="Riley R."/>
            <person name="LaButti K."/>
            <person name="Andreopoulos B."/>
            <person name="Lipzen A."/>
            <person name="Chen C."/>
            <person name="Yan M."/>
            <person name="Daum C."/>
            <person name="Ng V."/>
            <person name="Clum A."/>
            <person name="Steindorff A."/>
            <person name="Ohm R.A."/>
            <person name="Martin F."/>
            <person name="Silar P."/>
            <person name="Natvig D.O."/>
            <person name="Lalanne C."/>
            <person name="Gautier V."/>
            <person name="Ament-Velasquez S.L."/>
            <person name="Kruys A."/>
            <person name="Hutchinson M.I."/>
            <person name="Powell A.J."/>
            <person name="Barry K."/>
            <person name="Miller A.N."/>
            <person name="Grigoriev I.V."/>
            <person name="Debuchy R."/>
            <person name="Gladieux P."/>
            <person name="Hiltunen Thoren M."/>
            <person name="Johannesson H."/>
        </authorList>
    </citation>
    <scope>NUCLEOTIDE SEQUENCE</scope>
    <source>
        <strain evidence="2">PSN309</strain>
    </source>
</reference>
<evidence type="ECO:0000313" key="3">
    <source>
        <dbReference type="Proteomes" id="UP001302126"/>
    </source>
</evidence>
<evidence type="ECO:0000313" key="2">
    <source>
        <dbReference type="EMBL" id="KAK4182340.1"/>
    </source>
</evidence>
<gene>
    <name evidence="2" type="ORF">QBC35DRAFT_479158</name>
</gene>
<dbReference type="AlphaFoldDB" id="A0AAN6WI60"/>
<dbReference type="Proteomes" id="UP001302126">
    <property type="component" value="Unassembled WGS sequence"/>
</dbReference>
<organism evidence="2 3">
    <name type="scientific">Podospora australis</name>
    <dbReference type="NCBI Taxonomy" id="1536484"/>
    <lineage>
        <taxon>Eukaryota</taxon>
        <taxon>Fungi</taxon>
        <taxon>Dikarya</taxon>
        <taxon>Ascomycota</taxon>
        <taxon>Pezizomycotina</taxon>
        <taxon>Sordariomycetes</taxon>
        <taxon>Sordariomycetidae</taxon>
        <taxon>Sordariales</taxon>
        <taxon>Podosporaceae</taxon>
        <taxon>Podospora</taxon>
    </lineage>
</organism>
<evidence type="ECO:0000256" key="1">
    <source>
        <dbReference type="SAM" id="MobiDB-lite"/>
    </source>
</evidence>
<protein>
    <submittedName>
        <fullName evidence="2">Uncharacterized protein</fullName>
    </submittedName>
</protein>
<dbReference type="EMBL" id="MU864678">
    <property type="protein sequence ID" value="KAK4182340.1"/>
    <property type="molecule type" value="Genomic_DNA"/>
</dbReference>
<comment type="caution">
    <text evidence="2">The sequence shown here is derived from an EMBL/GenBank/DDBJ whole genome shotgun (WGS) entry which is preliminary data.</text>
</comment>